<keyword evidence="2" id="KW-1185">Reference proteome</keyword>
<dbReference type="InterPro" id="IPR011050">
    <property type="entry name" value="Pectin_lyase_fold/virulence"/>
</dbReference>
<proteinExistence type="predicted"/>
<dbReference type="InterPro" id="IPR012334">
    <property type="entry name" value="Pectin_lyas_fold"/>
</dbReference>
<dbReference type="SUPFAM" id="SSF51126">
    <property type="entry name" value="Pectin lyase-like"/>
    <property type="match status" value="5"/>
</dbReference>
<gene>
    <name evidence="1" type="ORF">DP116_17575</name>
</gene>
<comment type="caution">
    <text evidence="1">The sequence shown here is derived from an EMBL/GenBank/DDBJ whole genome shotgun (WGS) entry which is preliminary data.</text>
</comment>
<dbReference type="EMBL" id="QMEB01000141">
    <property type="protein sequence ID" value="NMG21159.1"/>
    <property type="molecule type" value="Genomic_DNA"/>
</dbReference>
<evidence type="ECO:0000313" key="2">
    <source>
        <dbReference type="Proteomes" id="UP000718564"/>
    </source>
</evidence>
<dbReference type="Gene3D" id="2.160.20.10">
    <property type="entry name" value="Single-stranded right-handed beta-helix, Pectin lyase-like"/>
    <property type="match status" value="3"/>
</dbReference>
<sequence>GGGDIVVNANNFTATNGGRLTAGTEGVGNAGDITVNVNNFNISGVGQRGNAAGVSNQTVDGASGNAGNIFINSKSFNGSSGAGVSNQVLAESQGDGGNINITSGSFSLSDTASIDASTYGEGDAGNVLVRASGSVELVNAKIFSNVERGGVGNGGNIDIKAATLSLKDSAQLQAIVRGESETQLAGRGDAGDVTVDVTGPVTIVGVKDGSRSAIFSSVGTRATGNGGNITISSGSFSLSDGAELSASTFGQGNAGNVSVRASDLVSLVNADIFSNVEAGGVGKGGNIDIKAATLSLTDSAQLQTLVREASGNQLAGNGNAGNVTVDVTGSVTIAGVKNEFRSGIRSRVNTGATGNGGNITITSGSFSLTDGAQLNASTLGQGNAGNVSVRASDLVSLVNADIFSNVEAGGVGKGGNIDIKAATLSLTDSAQLQTLVREASGNQLAGNGNAGNVTVDVTGSVTIAGVKNEFRSGIRSRVNTGATGNGGNITITSGSFSLTDGAQLTASTFGRGDAGNVSVRTSGSVELVNGDIFSTLGSTGVGKGGNMDINAASVSLRDGAELSASTFGQGNAGNVSVRANDSVELANNGYIFSTVGSTAVGNGGNININAPIVSLKDGAQLATVTFGQGDAGDVIINANQRVILKGSTQSPDGVFIPTAVLAGVPPVEASGVVSPMRNCRKGSPA</sequence>
<protein>
    <submittedName>
        <fullName evidence="1">Filamentous hemagglutinin</fullName>
    </submittedName>
</protein>
<organism evidence="1 2">
    <name type="scientific">Brasilonema bromeliae SPC951</name>
    <dbReference type="NCBI Taxonomy" id="385972"/>
    <lineage>
        <taxon>Bacteria</taxon>
        <taxon>Bacillati</taxon>
        <taxon>Cyanobacteriota</taxon>
        <taxon>Cyanophyceae</taxon>
        <taxon>Nostocales</taxon>
        <taxon>Scytonemataceae</taxon>
        <taxon>Brasilonema</taxon>
        <taxon>Bromeliae group (in: Brasilonema)</taxon>
    </lineage>
</organism>
<reference evidence="1 2" key="1">
    <citation type="submission" date="2018-06" db="EMBL/GenBank/DDBJ databases">
        <title>Comparative genomics of Brasilonema spp. strains.</title>
        <authorList>
            <person name="Alvarenga D.O."/>
            <person name="Fiore M.F."/>
            <person name="Varani A.M."/>
        </authorList>
    </citation>
    <scope>NUCLEOTIDE SEQUENCE [LARGE SCALE GENOMIC DNA]</scope>
    <source>
        <strain evidence="1 2">SPC951</strain>
    </source>
</reference>
<accession>A0ABX1P9Q8</accession>
<dbReference type="Proteomes" id="UP000718564">
    <property type="component" value="Unassembled WGS sequence"/>
</dbReference>
<feature type="non-terminal residue" evidence="1">
    <location>
        <position position="1"/>
    </location>
</feature>
<evidence type="ECO:0000313" key="1">
    <source>
        <dbReference type="EMBL" id="NMG21159.1"/>
    </source>
</evidence>
<name>A0ABX1P9Q8_9CYAN</name>